<dbReference type="OrthoDB" id="9794948at2"/>
<dbReference type="EMBL" id="AWXU01000044">
    <property type="protein sequence ID" value="KFN48994.1"/>
    <property type="molecule type" value="Genomic_DNA"/>
</dbReference>
<dbReference type="RefSeq" id="WP_026816209.1">
    <property type="nucleotide sequence ID" value="NZ_AUFF01000001.1"/>
</dbReference>
<evidence type="ECO:0000313" key="1">
    <source>
        <dbReference type="EMBL" id="KFN48994.1"/>
    </source>
</evidence>
<sequence length="214" mass="23205">MYTPRHFAETDLAGLDALAAHDPFVTLVTVADGVPAVSHLPVLYARDGERIVLRGHWSRANPQWRHGDGPALAIVHGPHAYVSPGWYPDKEAAARVPTWNYAVAHLHGALRVHDDAAATAAVVAALSARHESALGSDWRFEPENPAHTGLLRGIVAFTLEVERFELKFKLNQNHPAANVTAAADVLAASGREADRQIAALMRDRLARRPPGDEP</sequence>
<evidence type="ECO:0008006" key="3">
    <source>
        <dbReference type="Google" id="ProtNLM"/>
    </source>
</evidence>
<reference evidence="1 2" key="1">
    <citation type="submission" date="2013-09" db="EMBL/GenBank/DDBJ databases">
        <title>Genome sequencing of Arenimonas composti.</title>
        <authorList>
            <person name="Chen F."/>
            <person name="Wang G."/>
        </authorList>
    </citation>
    <scope>NUCLEOTIDE SEQUENCE [LARGE SCALE GENOMIC DNA]</scope>
    <source>
        <strain evidence="1 2">TR7-09</strain>
    </source>
</reference>
<name>A0A091BDX5_9GAMM</name>
<keyword evidence="2" id="KW-1185">Reference proteome</keyword>
<dbReference type="PANTHER" id="PTHR35802">
    <property type="entry name" value="PROTEASE SYNTHASE AND SPORULATION PROTEIN PAI 2"/>
    <property type="match status" value="1"/>
</dbReference>
<dbReference type="InterPro" id="IPR007396">
    <property type="entry name" value="TR_PAI2-type"/>
</dbReference>
<dbReference type="AlphaFoldDB" id="A0A091BDX5"/>
<protein>
    <recommendedName>
        <fullName evidence="3">FMN-binding negative transcriptional regulator</fullName>
    </recommendedName>
</protein>
<dbReference type="Gene3D" id="2.30.110.10">
    <property type="entry name" value="Electron Transport, Fmn-binding Protein, Chain A"/>
    <property type="match status" value="1"/>
</dbReference>
<dbReference type="InterPro" id="IPR012349">
    <property type="entry name" value="Split_barrel_FMN-bd"/>
</dbReference>
<accession>A0A091BDX5</accession>
<dbReference type="PIRSF" id="PIRSF010372">
    <property type="entry name" value="PaiB"/>
    <property type="match status" value="1"/>
</dbReference>
<organism evidence="1 2">
    <name type="scientific">Arenimonas composti TR7-09 = DSM 18010</name>
    <dbReference type="NCBI Taxonomy" id="1121013"/>
    <lineage>
        <taxon>Bacteria</taxon>
        <taxon>Pseudomonadati</taxon>
        <taxon>Pseudomonadota</taxon>
        <taxon>Gammaproteobacteria</taxon>
        <taxon>Lysobacterales</taxon>
        <taxon>Lysobacteraceae</taxon>
        <taxon>Arenimonas</taxon>
    </lineage>
</organism>
<dbReference type="Pfam" id="PF04299">
    <property type="entry name" value="FMN_bind_2"/>
    <property type="match status" value="1"/>
</dbReference>
<dbReference type="eggNOG" id="COG2808">
    <property type="taxonomic scope" value="Bacteria"/>
</dbReference>
<dbReference type="PANTHER" id="PTHR35802:SF1">
    <property type="entry name" value="PROTEASE SYNTHASE AND SPORULATION PROTEIN PAI 2"/>
    <property type="match status" value="1"/>
</dbReference>
<dbReference type="STRING" id="1121013.GCA_000426365_00746"/>
<dbReference type="SUPFAM" id="SSF50475">
    <property type="entry name" value="FMN-binding split barrel"/>
    <property type="match status" value="1"/>
</dbReference>
<comment type="caution">
    <text evidence="1">The sequence shown here is derived from an EMBL/GenBank/DDBJ whole genome shotgun (WGS) entry which is preliminary data.</text>
</comment>
<gene>
    <name evidence="1" type="ORF">P873_12680</name>
</gene>
<evidence type="ECO:0000313" key="2">
    <source>
        <dbReference type="Proteomes" id="UP000029391"/>
    </source>
</evidence>
<proteinExistence type="predicted"/>
<dbReference type="Proteomes" id="UP000029391">
    <property type="component" value="Unassembled WGS sequence"/>
</dbReference>